<dbReference type="InterPro" id="IPR006129">
    <property type="entry name" value="AdhesinB"/>
</dbReference>
<accession>A0A6S6R9W1</accession>
<keyword evidence="3 6" id="KW-0732">Signal</keyword>
<evidence type="ECO:0000256" key="2">
    <source>
        <dbReference type="ARBA" id="ARBA00022448"/>
    </source>
</evidence>
<dbReference type="EMBL" id="AP023367">
    <property type="protein sequence ID" value="BCJ96052.1"/>
    <property type="molecule type" value="Genomic_DNA"/>
</dbReference>
<evidence type="ECO:0000256" key="4">
    <source>
        <dbReference type="RuleBase" id="RU003512"/>
    </source>
</evidence>
<gene>
    <name evidence="7" type="ORF">acsn021_36210</name>
</gene>
<proteinExistence type="inferred from homology"/>
<dbReference type="GO" id="GO:0030001">
    <property type="term" value="P:metal ion transport"/>
    <property type="evidence" value="ECO:0007669"/>
    <property type="project" value="InterPro"/>
</dbReference>
<dbReference type="GO" id="GO:0007155">
    <property type="term" value="P:cell adhesion"/>
    <property type="evidence" value="ECO:0007669"/>
    <property type="project" value="InterPro"/>
</dbReference>
<dbReference type="Proteomes" id="UP000515561">
    <property type="component" value="Chromosome"/>
</dbReference>
<dbReference type="GO" id="GO:0046872">
    <property type="term" value="F:metal ion binding"/>
    <property type="evidence" value="ECO:0007669"/>
    <property type="project" value="InterPro"/>
</dbReference>
<comment type="similarity">
    <text evidence="1 4">Belongs to the bacterial solute-binding protein 9 family.</text>
</comment>
<name>A0A6S6R9W1_9FIRM</name>
<dbReference type="RefSeq" id="WP_184091835.1">
    <property type="nucleotide sequence ID" value="NZ_AP023367.1"/>
</dbReference>
<evidence type="ECO:0000313" key="8">
    <source>
        <dbReference type="Proteomes" id="UP000515561"/>
    </source>
</evidence>
<evidence type="ECO:0000256" key="5">
    <source>
        <dbReference type="SAM" id="MobiDB-lite"/>
    </source>
</evidence>
<dbReference type="Pfam" id="PF01297">
    <property type="entry name" value="ZnuA"/>
    <property type="match status" value="1"/>
</dbReference>
<feature type="region of interest" description="Disordered" evidence="5">
    <location>
        <begin position="145"/>
        <end position="165"/>
    </location>
</feature>
<evidence type="ECO:0000256" key="6">
    <source>
        <dbReference type="SAM" id="SignalP"/>
    </source>
</evidence>
<dbReference type="InterPro" id="IPR006127">
    <property type="entry name" value="ZnuA-like"/>
</dbReference>
<reference evidence="7 8" key="1">
    <citation type="journal article" date="2016" name="Int. J. Syst. Evol. Microbiol.">
        <title>Descriptions of Anaerotaenia torta gen. nov., sp. nov. and Anaerocolumna cellulosilytica gen. nov., sp. nov. isolated from a methanogenic reactor of cattle waste.</title>
        <authorList>
            <person name="Uek A."/>
            <person name="Ohtaki Y."/>
            <person name="Kaku N."/>
            <person name="Ueki K."/>
        </authorList>
    </citation>
    <scope>NUCLEOTIDE SEQUENCE [LARGE SCALE GENOMIC DNA]</scope>
    <source>
        <strain evidence="7 8">SN021</strain>
    </source>
</reference>
<dbReference type="PRINTS" id="PR00691">
    <property type="entry name" value="ADHESINB"/>
</dbReference>
<feature type="signal peptide" evidence="6">
    <location>
        <begin position="1"/>
        <end position="19"/>
    </location>
</feature>
<evidence type="ECO:0000256" key="3">
    <source>
        <dbReference type="ARBA" id="ARBA00022729"/>
    </source>
</evidence>
<feature type="compositionally biased region" description="Acidic residues" evidence="5">
    <location>
        <begin position="151"/>
        <end position="160"/>
    </location>
</feature>
<dbReference type="KEGG" id="acel:acsn021_36210"/>
<dbReference type="PANTHER" id="PTHR42953:SF3">
    <property type="entry name" value="HIGH-AFFINITY ZINC UPTAKE SYSTEM PROTEIN ZNUA"/>
    <property type="match status" value="1"/>
</dbReference>
<keyword evidence="2 4" id="KW-0813">Transport</keyword>
<dbReference type="PANTHER" id="PTHR42953">
    <property type="entry name" value="HIGH-AFFINITY ZINC UPTAKE SYSTEM PROTEIN ZNUA-RELATED"/>
    <property type="match status" value="1"/>
</dbReference>
<protein>
    <submittedName>
        <fullName evidence="7">ABC transporter substrate-binding protein</fullName>
    </submittedName>
</protein>
<dbReference type="PRINTS" id="PR00690">
    <property type="entry name" value="ADHESNFAMILY"/>
</dbReference>
<dbReference type="InterPro" id="IPR006128">
    <property type="entry name" value="Lipoprotein_PsaA-like"/>
</dbReference>
<keyword evidence="8" id="KW-1185">Reference proteome</keyword>
<feature type="chain" id="PRO_5043635712" evidence="6">
    <location>
        <begin position="20"/>
        <end position="338"/>
    </location>
</feature>
<evidence type="ECO:0000256" key="1">
    <source>
        <dbReference type="ARBA" id="ARBA00011028"/>
    </source>
</evidence>
<dbReference type="CDD" id="cd01017">
    <property type="entry name" value="AdcA"/>
    <property type="match status" value="1"/>
</dbReference>
<dbReference type="SUPFAM" id="SSF53807">
    <property type="entry name" value="Helical backbone' metal receptor"/>
    <property type="match status" value="1"/>
</dbReference>
<dbReference type="Gene3D" id="3.40.50.1980">
    <property type="entry name" value="Nitrogenase molybdenum iron protein domain"/>
    <property type="match status" value="2"/>
</dbReference>
<dbReference type="InterPro" id="IPR050492">
    <property type="entry name" value="Bact_metal-bind_prot9"/>
</dbReference>
<dbReference type="PROSITE" id="PS51257">
    <property type="entry name" value="PROKAR_LIPOPROTEIN"/>
    <property type="match status" value="1"/>
</dbReference>
<dbReference type="AlphaFoldDB" id="A0A6S6R9W1"/>
<organism evidence="7 8">
    <name type="scientific">Anaerocolumna cellulosilytica</name>
    <dbReference type="NCBI Taxonomy" id="433286"/>
    <lineage>
        <taxon>Bacteria</taxon>
        <taxon>Bacillati</taxon>
        <taxon>Bacillota</taxon>
        <taxon>Clostridia</taxon>
        <taxon>Lachnospirales</taxon>
        <taxon>Lachnospiraceae</taxon>
        <taxon>Anaerocolumna</taxon>
    </lineage>
</organism>
<evidence type="ECO:0000313" key="7">
    <source>
        <dbReference type="EMBL" id="BCJ96052.1"/>
    </source>
</evidence>
<sequence length="338" mass="37854">MIKNILKMVLFLCSVLVLTGCGNTVKNNRTESDIVTEVVKEDETGTASETVNDKLTIYTSFYPMYDLTKKIGGDKVEVTNLVPAGTEPHDWEPSSTDIVNLENGDLLIYNGAGMEHWVEDITQALQNKSLKLVEASIGVELVEGGHSHEDEEHEEEEEAHEAENSYDPHVWLSIRNAKKEMEVIKNALVEADPDNKEYYEDNYTAFAAKFDELDTRFTEELTKLENKDIVVAHEAFAYLCKDYGLKQVAVEGLSPDSEPDAKRMAEIIEFAKENNIKTIFFEELVSPKVAETIAFEVGAETAVLNPLEGLTEEQLTAGEDYLSIMEYNLEALIKALSK</sequence>